<evidence type="ECO:0000256" key="10">
    <source>
        <dbReference type="PROSITE-ProRule" id="PRU00282"/>
    </source>
</evidence>
<evidence type="ECO:0000256" key="3">
    <source>
        <dbReference type="ARBA" id="ARBA00022448"/>
    </source>
</evidence>
<organism evidence="12 13">
    <name type="scientific">Magallana gigas</name>
    <name type="common">Pacific oyster</name>
    <name type="synonym">Crassostrea gigas</name>
    <dbReference type="NCBI Taxonomy" id="29159"/>
    <lineage>
        <taxon>Eukaryota</taxon>
        <taxon>Metazoa</taxon>
        <taxon>Spiralia</taxon>
        <taxon>Lophotrochozoa</taxon>
        <taxon>Mollusca</taxon>
        <taxon>Bivalvia</taxon>
        <taxon>Autobranchia</taxon>
        <taxon>Pteriomorphia</taxon>
        <taxon>Ostreida</taxon>
        <taxon>Ostreoidea</taxon>
        <taxon>Ostreidae</taxon>
        <taxon>Magallana</taxon>
    </lineage>
</organism>
<keyword evidence="4 10" id="KW-0812">Transmembrane</keyword>
<dbReference type="FunFam" id="1.50.40.10:FF:000062">
    <property type="entry name" value="mitochondrial uncoupling protein 3"/>
    <property type="match status" value="1"/>
</dbReference>
<dbReference type="AlphaFoldDB" id="A0A8W8NU25"/>
<keyword evidence="6" id="KW-0999">Mitochondrion inner membrane</keyword>
<comment type="similarity">
    <text evidence="2 11">Belongs to the mitochondrial carrier (TC 2.A.29) family.</text>
</comment>
<feature type="repeat" description="Solcar" evidence="10">
    <location>
        <begin position="118"/>
        <end position="210"/>
    </location>
</feature>
<dbReference type="OrthoDB" id="756301at2759"/>
<keyword evidence="13" id="KW-1185">Reference proteome</keyword>
<comment type="subcellular location">
    <subcellularLocation>
        <location evidence="1">Mitochondrion inner membrane</location>
        <topology evidence="1">Multi-pass membrane protein</topology>
    </subcellularLocation>
</comment>
<dbReference type="PROSITE" id="PS50920">
    <property type="entry name" value="SOLCAR"/>
    <property type="match status" value="3"/>
</dbReference>
<keyword evidence="8" id="KW-0496">Mitochondrion</keyword>
<feature type="repeat" description="Solcar" evidence="10">
    <location>
        <begin position="16"/>
        <end position="108"/>
    </location>
</feature>
<evidence type="ECO:0008006" key="14">
    <source>
        <dbReference type="Google" id="ProtNLM"/>
    </source>
</evidence>
<evidence type="ECO:0000256" key="5">
    <source>
        <dbReference type="ARBA" id="ARBA00022737"/>
    </source>
</evidence>
<evidence type="ECO:0000256" key="8">
    <source>
        <dbReference type="ARBA" id="ARBA00023128"/>
    </source>
</evidence>
<keyword evidence="3 11" id="KW-0813">Transport</keyword>
<evidence type="ECO:0000313" key="13">
    <source>
        <dbReference type="Proteomes" id="UP000005408"/>
    </source>
</evidence>
<evidence type="ECO:0000256" key="6">
    <source>
        <dbReference type="ARBA" id="ARBA00022792"/>
    </source>
</evidence>
<dbReference type="GO" id="GO:0005743">
    <property type="term" value="C:mitochondrial inner membrane"/>
    <property type="evidence" value="ECO:0007669"/>
    <property type="project" value="UniProtKB-SubCell"/>
</dbReference>
<dbReference type="EnsemblMetazoa" id="G955.1">
    <property type="protein sequence ID" value="G955.1:cds"/>
    <property type="gene ID" value="G955"/>
</dbReference>
<evidence type="ECO:0000256" key="4">
    <source>
        <dbReference type="ARBA" id="ARBA00022692"/>
    </source>
</evidence>
<evidence type="ECO:0000256" key="7">
    <source>
        <dbReference type="ARBA" id="ARBA00022989"/>
    </source>
</evidence>
<dbReference type="InterPro" id="IPR050391">
    <property type="entry name" value="Mito_Metabolite_Transporter"/>
</dbReference>
<dbReference type="PANTHER" id="PTHR45618">
    <property type="entry name" value="MITOCHONDRIAL DICARBOXYLATE CARRIER-RELATED"/>
    <property type="match status" value="1"/>
</dbReference>
<evidence type="ECO:0000256" key="2">
    <source>
        <dbReference type="ARBA" id="ARBA00006375"/>
    </source>
</evidence>
<proteinExistence type="inferred from homology"/>
<dbReference type="SUPFAM" id="SSF103506">
    <property type="entry name" value="Mitochondrial carrier"/>
    <property type="match status" value="1"/>
</dbReference>
<dbReference type="InterPro" id="IPR023395">
    <property type="entry name" value="MCP_dom_sf"/>
</dbReference>
<dbReference type="InterPro" id="IPR018108">
    <property type="entry name" value="MCP_transmembrane"/>
</dbReference>
<evidence type="ECO:0000256" key="1">
    <source>
        <dbReference type="ARBA" id="ARBA00004448"/>
    </source>
</evidence>
<keyword evidence="5" id="KW-0677">Repeat</keyword>
<dbReference type="RefSeq" id="XP_011429052.2">
    <property type="nucleotide sequence ID" value="XM_011430750.4"/>
</dbReference>
<accession>A0A8W8NU25</accession>
<protein>
    <recommendedName>
        <fullName evidence="14">Mitochondrial uncoupling protein 4</fullName>
    </recommendedName>
</protein>
<dbReference type="EnsemblMetazoa" id="G955.3">
    <property type="protein sequence ID" value="G955.3:cds"/>
    <property type="gene ID" value="G955"/>
</dbReference>
<feature type="repeat" description="Solcar" evidence="10">
    <location>
        <begin position="219"/>
        <end position="309"/>
    </location>
</feature>
<dbReference type="GeneID" id="105329476"/>
<evidence type="ECO:0000256" key="9">
    <source>
        <dbReference type="ARBA" id="ARBA00023136"/>
    </source>
</evidence>
<reference evidence="12" key="1">
    <citation type="submission" date="2022-08" db="UniProtKB">
        <authorList>
            <consortium name="EnsemblMetazoa"/>
        </authorList>
    </citation>
    <scope>IDENTIFICATION</scope>
    <source>
        <strain evidence="12">05x7-T-G4-1.051#20</strain>
    </source>
</reference>
<sequence length="315" mass="34079">MTGGSKLATTTTTTADSFWFKYVLSSLAAVCAETATYPLDLTKTRLQIQGEISGDGAIGARRGMVGTAVGIVQEEGVACLYQGLQPALIRHIVYTGSRMSIYELFREHILQREADGSFPVWKASVGGLCAGALGQLIASPTDLIKVQLQMEGRRKLEGKPPRVKGALDAFNKIVAESGVKGLYRGVIPNVQRAALVNMGDLCTYDTAKQNLLRHTDLQDNYVTHSLASGCSGLVAATFGTPADVVKTRIMNQPTKNGKGLLYSGSMDCLIKTATKEGVMALYKGFIPIWLRMAPWSLTFWLSYEKIRQLAGTNSF</sequence>
<dbReference type="Proteomes" id="UP000005408">
    <property type="component" value="Unassembled WGS sequence"/>
</dbReference>
<dbReference type="KEGG" id="crg:105329476"/>
<evidence type="ECO:0000313" key="12">
    <source>
        <dbReference type="EnsemblMetazoa" id="G955.1:cds"/>
    </source>
</evidence>
<dbReference type="OMA" id="FPFWKAV"/>
<evidence type="ECO:0000256" key="11">
    <source>
        <dbReference type="RuleBase" id="RU000488"/>
    </source>
</evidence>
<dbReference type="Gene3D" id="1.50.40.10">
    <property type="entry name" value="Mitochondrial carrier domain"/>
    <property type="match status" value="1"/>
</dbReference>
<dbReference type="EnsemblMetazoa" id="G955.2">
    <property type="protein sequence ID" value="G955.2:cds"/>
    <property type="gene ID" value="G955"/>
</dbReference>
<keyword evidence="7" id="KW-1133">Transmembrane helix</keyword>
<keyword evidence="9 10" id="KW-0472">Membrane</keyword>
<dbReference type="Pfam" id="PF00153">
    <property type="entry name" value="Mito_carr"/>
    <property type="match status" value="3"/>
</dbReference>
<name>A0A8W8NU25_MAGGI</name>